<evidence type="ECO:0000313" key="2">
    <source>
        <dbReference type="Proteomes" id="UP001331761"/>
    </source>
</evidence>
<accession>A0AAN8G8S9</accession>
<reference evidence="1 2" key="1">
    <citation type="submission" date="2019-10" db="EMBL/GenBank/DDBJ databases">
        <title>Assembly and Annotation for the nematode Trichostrongylus colubriformis.</title>
        <authorList>
            <person name="Martin J."/>
        </authorList>
    </citation>
    <scope>NUCLEOTIDE SEQUENCE [LARGE SCALE GENOMIC DNA]</scope>
    <source>
        <strain evidence="1">G859</strain>
        <tissue evidence="1">Whole worm</tissue>
    </source>
</reference>
<dbReference type="Proteomes" id="UP001331761">
    <property type="component" value="Unassembled WGS sequence"/>
</dbReference>
<evidence type="ECO:0000313" key="1">
    <source>
        <dbReference type="EMBL" id="KAK5983608.1"/>
    </source>
</evidence>
<protein>
    <submittedName>
        <fullName evidence="1">Uncharacterized protein</fullName>
    </submittedName>
</protein>
<organism evidence="1 2">
    <name type="scientific">Trichostrongylus colubriformis</name>
    <name type="common">Black scour worm</name>
    <dbReference type="NCBI Taxonomy" id="6319"/>
    <lineage>
        <taxon>Eukaryota</taxon>
        <taxon>Metazoa</taxon>
        <taxon>Ecdysozoa</taxon>
        <taxon>Nematoda</taxon>
        <taxon>Chromadorea</taxon>
        <taxon>Rhabditida</taxon>
        <taxon>Rhabditina</taxon>
        <taxon>Rhabditomorpha</taxon>
        <taxon>Strongyloidea</taxon>
        <taxon>Trichostrongylidae</taxon>
        <taxon>Trichostrongylus</taxon>
    </lineage>
</organism>
<sequence>MIYVFSGGKRLIDAKNNLETHAIICGQLNEALNCISEELGSNLRESMGKVLSLDVEVRPTVQLLAL</sequence>
<name>A0AAN8G8S9_TRICO</name>
<gene>
    <name evidence="1" type="ORF">GCK32_021405</name>
</gene>
<dbReference type="AlphaFoldDB" id="A0AAN8G8S9"/>
<dbReference type="EMBL" id="WIXE01003808">
    <property type="protein sequence ID" value="KAK5983608.1"/>
    <property type="molecule type" value="Genomic_DNA"/>
</dbReference>
<feature type="non-terminal residue" evidence="1">
    <location>
        <position position="66"/>
    </location>
</feature>
<keyword evidence="2" id="KW-1185">Reference proteome</keyword>
<comment type="caution">
    <text evidence="1">The sequence shown here is derived from an EMBL/GenBank/DDBJ whole genome shotgun (WGS) entry which is preliminary data.</text>
</comment>
<proteinExistence type="predicted"/>